<protein>
    <recommendedName>
        <fullName evidence="3">DUF1642 domain-containing protein</fullName>
    </recommendedName>
</protein>
<gene>
    <name evidence="1" type="ORF">HMPREF9967_1028</name>
</gene>
<reference evidence="1 2" key="1">
    <citation type="submission" date="2011-04" db="EMBL/GenBank/DDBJ databases">
        <authorList>
            <person name="Durkin A.S."/>
            <person name="Radune D."/>
            <person name="Hostetler J."/>
            <person name="Torralba M."/>
            <person name="Gillis M."/>
            <person name="Methe B."/>
            <person name="Sutton G."/>
            <person name="Nelson K.E."/>
        </authorList>
    </citation>
    <scope>NUCLEOTIDE SEQUENCE [LARGE SCALE GENOMIC DNA]</scope>
    <source>
        <strain evidence="1 2">SK1076</strain>
    </source>
</reference>
<accession>F5W013</accession>
<organism evidence="1 2">
    <name type="scientific">Streptococcus infantis SK1076</name>
    <dbReference type="NCBI Taxonomy" id="1005705"/>
    <lineage>
        <taxon>Bacteria</taxon>
        <taxon>Bacillati</taxon>
        <taxon>Bacillota</taxon>
        <taxon>Bacilli</taxon>
        <taxon>Lactobacillales</taxon>
        <taxon>Streptococcaceae</taxon>
        <taxon>Streptococcus</taxon>
    </lineage>
</organism>
<name>F5W013_9STRE</name>
<evidence type="ECO:0000313" key="1">
    <source>
        <dbReference type="EMBL" id="EGL86883.1"/>
    </source>
</evidence>
<proteinExistence type="predicted"/>
<comment type="caution">
    <text evidence="1">The sequence shown here is derived from an EMBL/GenBank/DDBJ whole genome shotgun (WGS) entry which is preliminary data.</text>
</comment>
<dbReference type="OrthoDB" id="2243928at2"/>
<dbReference type="AlphaFoldDB" id="F5W013"/>
<dbReference type="InterPro" id="IPR012865">
    <property type="entry name" value="DUF1642"/>
</dbReference>
<dbReference type="RefSeq" id="WP_006150451.1">
    <property type="nucleotide sequence ID" value="NZ_AFNN01000011.1"/>
</dbReference>
<evidence type="ECO:0000313" key="2">
    <source>
        <dbReference type="Proteomes" id="UP000010138"/>
    </source>
</evidence>
<evidence type="ECO:0008006" key="3">
    <source>
        <dbReference type="Google" id="ProtNLM"/>
    </source>
</evidence>
<dbReference type="Pfam" id="PF07852">
    <property type="entry name" value="DUF1642"/>
    <property type="match status" value="1"/>
</dbReference>
<dbReference type="Proteomes" id="UP000010138">
    <property type="component" value="Unassembled WGS sequence"/>
</dbReference>
<sequence>MNKEKLINQYEKMKANKKKLTSVDLILKDLQSLDEPEPLPFKLKDVVGRIRGFDPTTQTIWLNAILKELDSDYGLMKYRSGYEQGKFEGALVENQLKDADKTQKELNKVLLPNFIDDWIFKCQLLNDFSLRSALDSTTIHLYAVNGKVVKKWLDNRKNQELFAKAWITGYEAEKEPKYKVKVKNTDDYLNETEIGFHFFDNDKNNKTFTRKELEYSDFAWVLDCPGIELVEVIK</sequence>
<dbReference type="EMBL" id="AFNN01000011">
    <property type="protein sequence ID" value="EGL86883.1"/>
    <property type="molecule type" value="Genomic_DNA"/>
</dbReference>